<keyword evidence="2" id="KW-1185">Reference proteome</keyword>
<reference evidence="1 2" key="1">
    <citation type="submission" date="2019-08" db="EMBL/GenBank/DDBJ databases">
        <title>Genomes of Subsaximicrobium wynnwilliamsii strains.</title>
        <authorList>
            <person name="Bowman J.P."/>
        </authorList>
    </citation>
    <scope>NUCLEOTIDE SEQUENCE [LARGE SCALE GENOMIC DNA]</scope>
    <source>
        <strain evidence="1 2">2-80-2</strain>
    </source>
</reference>
<gene>
    <name evidence="1" type="ORF">ESY86_09140</name>
</gene>
<evidence type="ECO:0000313" key="1">
    <source>
        <dbReference type="EMBL" id="TXD89212.1"/>
    </source>
</evidence>
<dbReference type="Proteomes" id="UP000321578">
    <property type="component" value="Unassembled WGS sequence"/>
</dbReference>
<sequence length="212" mass="23925">MIQAAVISNGLQGIHRYFVSNEKVNYSVLEIEEDFNPDLTPYDLLVVPNGCDHIAMAKIKDKVASFLEEGNALFCFDGWFTNWIPGNQWVMSNEKKTIDIRYKVKTDTYNLFEGIDIDKLIYNHNISGWWACGYIDASKNADVIVEDTWQRPIIVLDEKTTNGTIILTASGPLGDSGAIPTDDESSYSVLGQLYQNMLSLIIKKINHETSMF</sequence>
<evidence type="ECO:0008006" key="3">
    <source>
        <dbReference type="Google" id="ProtNLM"/>
    </source>
</evidence>
<protein>
    <recommendedName>
        <fullName evidence="3">DUF4960 domain-containing protein</fullName>
    </recommendedName>
</protein>
<accession>A0A5C6ZJH7</accession>
<evidence type="ECO:0000313" key="2">
    <source>
        <dbReference type="Proteomes" id="UP000321578"/>
    </source>
</evidence>
<proteinExistence type="predicted"/>
<name>A0A5C6ZJH7_9FLAO</name>
<dbReference type="EMBL" id="VORO01000008">
    <property type="protein sequence ID" value="TXD89212.1"/>
    <property type="molecule type" value="Genomic_DNA"/>
</dbReference>
<dbReference type="OrthoDB" id="942393at2"/>
<dbReference type="RefSeq" id="WP_147086295.1">
    <property type="nucleotide sequence ID" value="NZ_VORM01000008.1"/>
</dbReference>
<dbReference type="AlphaFoldDB" id="A0A5C6ZJH7"/>
<comment type="caution">
    <text evidence="1">The sequence shown here is derived from an EMBL/GenBank/DDBJ whole genome shotgun (WGS) entry which is preliminary data.</text>
</comment>
<organism evidence="1 2">
    <name type="scientific">Subsaximicrobium wynnwilliamsii</name>
    <dbReference type="NCBI Taxonomy" id="291179"/>
    <lineage>
        <taxon>Bacteria</taxon>
        <taxon>Pseudomonadati</taxon>
        <taxon>Bacteroidota</taxon>
        <taxon>Flavobacteriia</taxon>
        <taxon>Flavobacteriales</taxon>
        <taxon>Flavobacteriaceae</taxon>
        <taxon>Subsaximicrobium</taxon>
    </lineage>
</organism>